<organism evidence="1 2">
    <name type="scientific">Scytonema tolypothrichoides VB-61278_2</name>
    <dbReference type="NCBI Taxonomy" id="3232314"/>
    <lineage>
        <taxon>Bacteria</taxon>
        <taxon>Bacillati</taxon>
        <taxon>Cyanobacteriota</taxon>
        <taxon>Cyanophyceae</taxon>
        <taxon>Nostocales</taxon>
        <taxon>Scytonemataceae</taxon>
        <taxon>Scytonema</taxon>
    </lineage>
</organism>
<accession>A0ABW8WDN5</accession>
<keyword evidence="2" id="KW-1185">Reference proteome</keyword>
<proteinExistence type="predicted"/>
<dbReference type="RefSeq" id="WP_408019754.1">
    <property type="nucleotide sequence ID" value="NZ_JBFQGM010000001.1"/>
</dbReference>
<name>A0ABW8WDN5_9CYAN</name>
<gene>
    <name evidence="1" type="ORF">AB0759_00455</name>
</gene>
<dbReference type="Proteomes" id="UP001628874">
    <property type="component" value="Unassembled WGS sequence"/>
</dbReference>
<sequence>MQSAVNTLEQAILALTGLALPTHLNFGYDRQNPPMHQPFKQ</sequence>
<dbReference type="EMBL" id="JBFQGM010000001">
    <property type="protein sequence ID" value="MFL9459111.1"/>
    <property type="molecule type" value="Genomic_DNA"/>
</dbReference>
<comment type="caution">
    <text evidence="1">The sequence shown here is derived from an EMBL/GenBank/DDBJ whole genome shotgun (WGS) entry which is preliminary data.</text>
</comment>
<protein>
    <submittedName>
        <fullName evidence="1">Uncharacterized protein</fullName>
    </submittedName>
</protein>
<evidence type="ECO:0000313" key="1">
    <source>
        <dbReference type="EMBL" id="MFL9459111.1"/>
    </source>
</evidence>
<evidence type="ECO:0000313" key="2">
    <source>
        <dbReference type="Proteomes" id="UP001628874"/>
    </source>
</evidence>
<reference evidence="1 2" key="1">
    <citation type="submission" date="2024-07" db="EMBL/GenBank/DDBJ databases">
        <authorList>
            <person name="Tripathy S."/>
        </authorList>
    </citation>
    <scope>NUCLEOTIDE SEQUENCE [LARGE SCALE GENOMIC DNA]</scope>
    <source>
        <strain evidence="1 2">VB-61278_2</strain>
    </source>
</reference>